<proteinExistence type="predicted"/>
<dbReference type="PANTHER" id="PTHR33608">
    <property type="entry name" value="BLL2464 PROTEIN"/>
    <property type="match status" value="1"/>
</dbReference>
<accession>A0ABS1CCC3</accession>
<evidence type="ECO:0000313" key="3">
    <source>
        <dbReference type="Proteomes" id="UP000748752"/>
    </source>
</evidence>
<dbReference type="EMBL" id="NRRV01000002">
    <property type="protein sequence ID" value="MBK1629457.1"/>
    <property type="molecule type" value="Genomic_DNA"/>
</dbReference>
<sequence length="329" mass="36048">MSVPIDNPAIRVDAEDLIGLRARAERLKLKRAATSRAALAGAHRSRFRGRGMDYRESRHYQPGDDIRNMDWRITARAGDPHVKIFDEERERPVVLLVDFGPSMFFASRGVLKSVQAARLAALIGWSAVSRGDRVGALLFNGGHTELPPRGGRRGQMRLIRALVDAGDPRRRLHAVGEATPAEPGGLGDALVRLRRVARPGSLVFLLSDFYRMDADTNRHLGQLARHNDLLAVQLLDALELAPPPPGRYGISDGRRRGVFDAADVRERKRWRSHFEAHHAAVTRLMESNGVPLVPCRTDADPVTVLTELLRARPGAGTPRGPLAAGGSAA</sequence>
<dbReference type="Pfam" id="PF01882">
    <property type="entry name" value="DUF58"/>
    <property type="match status" value="1"/>
</dbReference>
<dbReference type="SUPFAM" id="SSF53300">
    <property type="entry name" value="vWA-like"/>
    <property type="match status" value="1"/>
</dbReference>
<protein>
    <recommendedName>
        <fullName evidence="1">DUF58 domain-containing protein</fullName>
    </recommendedName>
</protein>
<dbReference type="Proteomes" id="UP000748752">
    <property type="component" value="Unassembled WGS sequence"/>
</dbReference>
<evidence type="ECO:0000313" key="2">
    <source>
        <dbReference type="EMBL" id="MBK1629457.1"/>
    </source>
</evidence>
<dbReference type="InterPro" id="IPR036465">
    <property type="entry name" value="vWFA_dom_sf"/>
</dbReference>
<gene>
    <name evidence="2" type="ORF">CKO31_01630</name>
</gene>
<organism evidence="2 3">
    <name type="scientific">Thiohalocapsa halophila</name>
    <dbReference type="NCBI Taxonomy" id="69359"/>
    <lineage>
        <taxon>Bacteria</taxon>
        <taxon>Pseudomonadati</taxon>
        <taxon>Pseudomonadota</taxon>
        <taxon>Gammaproteobacteria</taxon>
        <taxon>Chromatiales</taxon>
        <taxon>Chromatiaceae</taxon>
        <taxon>Thiohalocapsa</taxon>
    </lineage>
</organism>
<dbReference type="RefSeq" id="WP_200233414.1">
    <property type="nucleotide sequence ID" value="NZ_NRRV01000002.1"/>
</dbReference>
<dbReference type="InterPro" id="IPR002881">
    <property type="entry name" value="DUF58"/>
</dbReference>
<dbReference type="PANTHER" id="PTHR33608:SF12">
    <property type="entry name" value="DUF58 DOMAIN-CONTAINING PROTEIN"/>
    <property type="match status" value="1"/>
</dbReference>
<reference evidence="2 3" key="1">
    <citation type="journal article" date="2020" name="Microorganisms">
        <title>Osmotic Adaptation and Compatible Solute Biosynthesis of Phototrophic Bacteria as Revealed from Genome Analyses.</title>
        <authorList>
            <person name="Imhoff J.F."/>
            <person name="Rahn T."/>
            <person name="Kunzel S."/>
            <person name="Keller A."/>
            <person name="Neulinger S.C."/>
        </authorList>
    </citation>
    <scope>NUCLEOTIDE SEQUENCE [LARGE SCALE GENOMIC DNA]</scope>
    <source>
        <strain evidence="2 3">DSM 6210</strain>
    </source>
</reference>
<feature type="domain" description="DUF58" evidence="1">
    <location>
        <begin position="56"/>
        <end position="278"/>
    </location>
</feature>
<comment type="caution">
    <text evidence="2">The sequence shown here is derived from an EMBL/GenBank/DDBJ whole genome shotgun (WGS) entry which is preliminary data.</text>
</comment>
<evidence type="ECO:0000259" key="1">
    <source>
        <dbReference type="Pfam" id="PF01882"/>
    </source>
</evidence>
<keyword evidence="3" id="KW-1185">Reference proteome</keyword>
<name>A0ABS1CCC3_9GAMM</name>